<accession>A0A1G6GNR1</accession>
<dbReference type="Gene3D" id="1.10.260.40">
    <property type="entry name" value="lambda repressor-like DNA-binding domains"/>
    <property type="match status" value="1"/>
</dbReference>
<evidence type="ECO:0000259" key="2">
    <source>
        <dbReference type="PROSITE" id="PS50943"/>
    </source>
</evidence>
<evidence type="ECO:0000256" key="1">
    <source>
        <dbReference type="ARBA" id="ARBA00023125"/>
    </source>
</evidence>
<dbReference type="PANTHER" id="PTHR46558">
    <property type="entry name" value="TRACRIPTIONAL REGULATORY PROTEIN-RELATED-RELATED"/>
    <property type="match status" value="1"/>
</dbReference>
<dbReference type="Proteomes" id="UP000242949">
    <property type="component" value="Unassembled WGS sequence"/>
</dbReference>
<keyword evidence="1" id="KW-0238">DNA-binding</keyword>
<dbReference type="RefSeq" id="WP_090792290.1">
    <property type="nucleotide sequence ID" value="NZ_FMYI01000001.1"/>
</dbReference>
<dbReference type="PANTHER" id="PTHR46558:SF11">
    <property type="entry name" value="HTH-TYPE TRANSCRIPTIONAL REGULATOR XRE"/>
    <property type="match status" value="1"/>
</dbReference>
<reference evidence="4" key="1">
    <citation type="submission" date="2016-09" db="EMBL/GenBank/DDBJ databases">
        <authorList>
            <person name="Varghese N."/>
            <person name="Submissions S."/>
        </authorList>
    </citation>
    <scope>NUCLEOTIDE SEQUENCE [LARGE SCALE GENOMIC DNA]</scope>
    <source>
        <strain evidence="4">S5</strain>
    </source>
</reference>
<dbReference type="Pfam" id="PF01381">
    <property type="entry name" value="HTH_3"/>
    <property type="match status" value="1"/>
</dbReference>
<feature type="domain" description="HTH cro/C1-type" evidence="2">
    <location>
        <begin position="6"/>
        <end position="60"/>
    </location>
</feature>
<dbReference type="SMART" id="SM00530">
    <property type="entry name" value="HTH_XRE"/>
    <property type="match status" value="1"/>
</dbReference>
<dbReference type="EMBL" id="FMYI01000001">
    <property type="protein sequence ID" value="SDB83642.1"/>
    <property type="molecule type" value="Genomic_DNA"/>
</dbReference>
<keyword evidence="4" id="KW-1185">Reference proteome</keyword>
<dbReference type="STRING" id="1612202.SAMN05421734_101331"/>
<evidence type="ECO:0000313" key="3">
    <source>
        <dbReference type="EMBL" id="SDB83642.1"/>
    </source>
</evidence>
<evidence type="ECO:0000313" key="4">
    <source>
        <dbReference type="Proteomes" id="UP000242949"/>
    </source>
</evidence>
<protein>
    <submittedName>
        <fullName evidence="3">Transcriptional regulator, contains XRE-family HTH domain</fullName>
    </submittedName>
</protein>
<dbReference type="InterPro" id="IPR010982">
    <property type="entry name" value="Lambda_DNA-bd_dom_sf"/>
</dbReference>
<dbReference type="GO" id="GO:0003677">
    <property type="term" value="F:DNA binding"/>
    <property type="evidence" value="ECO:0007669"/>
    <property type="project" value="UniProtKB-KW"/>
</dbReference>
<dbReference type="AlphaFoldDB" id="A0A1G6GNR1"/>
<dbReference type="PROSITE" id="PS50943">
    <property type="entry name" value="HTH_CROC1"/>
    <property type="match status" value="1"/>
</dbReference>
<gene>
    <name evidence="3" type="ORF">SAMN05421734_101331</name>
</gene>
<dbReference type="OrthoDB" id="72638at2"/>
<proteinExistence type="predicted"/>
<dbReference type="CDD" id="cd00093">
    <property type="entry name" value="HTH_XRE"/>
    <property type="match status" value="1"/>
</dbReference>
<name>A0A1G6GNR1_9BACI</name>
<dbReference type="SUPFAM" id="SSF47413">
    <property type="entry name" value="lambda repressor-like DNA-binding domains"/>
    <property type="match status" value="1"/>
</dbReference>
<sequence>MLSERLRIARKNKQLTQEQLAEKVHTKKQTISNYETGYSSPSNEMLSEIADILSVSTDYLLGRTSNPNTHKFEPMSEINRLLDEYCIEQSGLYDIDRWKAMGPEEMKELENYFKYITDQAKKKTDKNDANKNT</sequence>
<dbReference type="InterPro" id="IPR001387">
    <property type="entry name" value="Cro/C1-type_HTH"/>
</dbReference>
<organism evidence="3 4">
    <name type="scientific">Pelagirhabdus alkalitolerans</name>
    <dbReference type="NCBI Taxonomy" id="1612202"/>
    <lineage>
        <taxon>Bacteria</taxon>
        <taxon>Bacillati</taxon>
        <taxon>Bacillota</taxon>
        <taxon>Bacilli</taxon>
        <taxon>Bacillales</taxon>
        <taxon>Bacillaceae</taxon>
        <taxon>Pelagirhabdus</taxon>
    </lineage>
</organism>